<proteinExistence type="predicted"/>
<dbReference type="EMBL" id="HACG01040766">
    <property type="protein sequence ID" value="CEK87631.1"/>
    <property type="molecule type" value="Transcribed_RNA"/>
</dbReference>
<reference evidence="1" key="1">
    <citation type="submission" date="2014-12" db="EMBL/GenBank/DDBJ databases">
        <title>Insight into the proteome of Arion vulgaris.</title>
        <authorList>
            <person name="Aradska J."/>
            <person name="Bulat T."/>
            <person name="Smidak R."/>
            <person name="Sarate P."/>
            <person name="Gangsoo J."/>
            <person name="Sialana F."/>
            <person name="Bilban M."/>
            <person name="Lubec G."/>
        </authorList>
    </citation>
    <scope>NUCLEOTIDE SEQUENCE</scope>
    <source>
        <tissue evidence="1">Skin</tissue>
    </source>
</reference>
<dbReference type="AlphaFoldDB" id="A0A0B7B5R3"/>
<name>A0A0B7B5R3_9EUPU</name>
<organism evidence="1">
    <name type="scientific">Arion vulgaris</name>
    <dbReference type="NCBI Taxonomy" id="1028688"/>
    <lineage>
        <taxon>Eukaryota</taxon>
        <taxon>Metazoa</taxon>
        <taxon>Spiralia</taxon>
        <taxon>Lophotrochozoa</taxon>
        <taxon>Mollusca</taxon>
        <taxon>Gastropoda</taxon>
        <taxon>Heterobranchia</taxon>
        <taxon>Euthyneura</taxon>
        <taxon>Panpulmonata</taxon>
        <taxon>Eupulmonata</taxon>
        <taxon>Stylommatophora</taxon>
        <taxon>Helicina</taxon>
        <taxon>Arionoidea</taxon>
        <taxon>Arionidae</taxon>
        <taxon>Arion</taxon>
    </lineage>
</organism>
<accession>A0A0B7B5R3</accession>
<evidence type="ECO:0000313" key="1">
    <source>
        <dbReference type="EMBL" id="CEK87631.1"/>
    </source>
</evidence>
<protein>
    <submittedName>
        <fullName evidence="1">Uncharacterized protein</fullName>
    </submittedName>
</protein>
<sequence length="53" mass="6311">MKEEIVKIKRRLFVRDGRSYDDSILHSLSDFQNNVLGSHETLHYDMGLFVITW</sequence>
<gene>
    <name evidence="1" type="primary">ORF160479</name>
</gene>